<dbReference type="EMBL" id="CP039370">
    <property type="protein sequence ID" value="QPJ58606.1"/>
    <property type="molecule type" value="Genomic_DNA"/>
</dbReference>
<name>A0A7T0BRT3_9BACT</name>
<evidence type="ECO:0000313" key="3">
    <source>
        <dbReference type="Proteomes" id="UP000594451"/>
    </source>
</evidence>
<dbReference type="KEGG" id="psup:E5P55_01125"/>
<evidence type="ECO:0000313" key="2">
    <source>
        <dbReference type="EMBL" id="QPJ58606.1"/>
    </source>
</evidence>
<dbReference type="Proteomes" id="UP000594451">
    <property type="component" value="Chromosome"/>
</dbReference>
<organism evidence="2 3">
    <name type="scientific">Candidatus Pinguicoccus supinus</name>
    <dbReference type="NCBI Taxonomy" id="2529394"/>
    <lineage>
        <taxon>Bacteria</taxon>
        <taxon>Pseudomonadati</taxon>
        <taxon>Verrucomicrobiota</taxon>
        <taxon>Candidatus Pinguicoccus</taxon>
    </lineage>
</organism>
<dbReference type="AlphaFoldDB" id="A0A7T0BRT3"/>
<sequence>MISNFLEYKKSFLNLFGFYIKSVDYSLPVKLEFNSKNLIIL</sequence>
<dbReference type="InterPro" id="IPR024906">
    <property type="entry name" value="Eno_Rdtase_FAD-bd_dom"/>
</dbReference>
<protein>
    <recommendedName>
        <fullName evidence="1">Enoyl reductase FAD binding domain-containing protein</fullName>
    </recommendedName>
</protein>
<proteinExistence type="predicted"/>
<gene>
    <name evidence="2" type="ORF">E5P55_01125</name>
</gene>
<reference evidence="2 3" key="1">
    <citation type="journal article" date="2020" name="Sci. Rep.">
        <title>Morphology, ultrastructure, genomics, and phylogeny of Euplotes vanleeuwenhoeki sp. nov. and its ultra-reduced endosymbiont Candidatus Pinguicoccus supinus sp. nov.</title>
        <authorList>
            <person name="Serra V."/>
            <person name="Gammuto L."/>
            <person name="Nitla V."/>
            <person name="Castelli M."/>
            <person name="Lanzoni O."/>
            <person name="Sassera D."/>
            <person name="Bandi C."/>
            <person name="Sandeep B.V."/>
            <person name="Verni F."/>
            <person name="Modeo L."/>
            <person name="Petroni G."/>
        </authorList>
    </citation>
    <scope>NUCLEOTIDE SEQUENCE [LARGE SCALE GENOMIC DNA]</scope>
    <source>
        <strain evidence="2 3">KKR18_Esm</strain>
    </source>
</reference>
<keyword evidence="3" id="KW-1185">Reference proteome</keyword>
<accession>A0A7T0BRT3</accession>
<evidence type="ECO:0000259" key="1">
    <source>
        <dbReference type="Pfam" id="PF07055"/>
    </source>
</evidence>
<feature type="domain" description="Enoyl reductase FAD binding" evidence="1">
    <location>
        <begin position="3"/>
        <end position="29"/>
    </location>
</feature>
<dbReference type="Pfam" id="PF07055">
    <property type="entry name" value="Eno-Rase_FAD_bd"/>
    <property type="match status" value="1"/>
</dbReference>
<dbReference type="Gene3D" id="3.40.50.720">
    <property type="entry name" value="NAD(P)-binding Rossmann-like Domain"/>
    <property type="match status" value="1"/>
</dbReference>